<protein>
    <recommendedName>
        <fullName evidence="3">EthD domain-containing protein</fullName>
    </recommendedName>
</protein>
<gene>
    <name evidence="1" type="ORF">SAMN04490239_0974</name>
</gene>
<dbReference type="RefSeq" id="WP_072946502.1">
    <property type="nucleotide sequence ID" value="NZ_FNSV01000005.1"/>
</dbReference>
<dbReference type="EMBL" id="FNSV01000005">
    <property type="protein sequence ID" value="SEB63319.1"/>
    <property type="molecule type" value="Genomic_DNA"/>
</dbReference>
<accession>A0A1H4KXP6</accession>
<sequence>MTIQRLTVLAKARSGRLDEFERWYDEVHIPEILERYPEVSSVVRYRLSASLTHGVDDLHDSAAVYEVQGSAAELWDRLAADRSMTVGQGFDYKRTVTTFSL</sequence>
<evidence type="ECO:0008006" key="3">
    <source>
        <dbReference type="Google" id="ProtNLM"/>
    </source>
</evidence>
<organism evidence="1 2">
    <name type="scientific">Rhodococcus koreensis</name>
    <dbReference type="NCBI Taxonomy" id="99653"/>
    <lineage>
        <taxon>Bacteria</taxon>
        <taxon>Bacillati</taxon>
        <taxon>Actinomycetota</taxon>
        <taxon>Actinomycetes</taxon>
        <taxon>Mycobacteriales</taxon>
        <taxon>Nocardiaceae</taxon>
        <taxon>Rhodococcus</taxon>
    </lineage>
</organism>
<dbReference type="OrthoDB" id="3481501at2"/>
<dbReference type="InterPro" id="IPR011008">
    <property type="entry name" value="Dimeric_a/b-barrel"/>
</dbReference>
<name>A0A1H4KXP6_9NOCA</name>
<dbReference type="Proteomes" id="UP000183561">
    <property type="component" value="Unassembled WGS sequence"/>
</dbReference>
<proteinExistence type="predicted"/>
<dbReference type="SUPFAM" id="SSF54909">
    <property type="entry name" value="Dimeric alpha+beta barrel"/>
    <property type="match status" value="1"/>
</dbReference>
<dbReference type="AlphaFoldDB" id="A0A1H4KXP6"/>
<reference evidence="2" key="1">
    <citation type="submission" date="2016-10" db="EMBL/GenBank/DDBJ databases">
        <authorList>
            <person name="Varghese N."/>
            <person name="Submissions S."/>
        </authorList>
    </citation>
    <scope>NUCLEOTIDE SEQUENCE [LARGE SCALE GENOMIC DNA]</scope>
    <source>
        <strain evidence="2">DSM 44498</strain>
    </source>
</reference>
<evidence type="ECO:0000313" key="1">
    <source>
        <dbReference type="EMBL" id="SEB63319.1"/>
    </source>
</evidence>
<keyword evidence="2" id="KW-1185">Reference proteome</keyword>
<evidence type="ECO:0000313" key="2">
    <source>
        <dbReference type="Proteomes" id="UP000183561"/>
    </source>
</evidence>